<dbReference type="PANTHER" id="PTHR45586">
    <property type="entry name" value="TPR REPEAT-CONTAINING PROTEIN PA4667"/>
    <property type="match status" value="1"/>
</dbReference>
<dbReference type="PANTHER" id="PTHR45586:SF14">
    <property type="entry name" value="TETRATRICOPEPTIDE TPR_2 REPEAT PROTEIN"/>
    <property type="match status" value="1"/>
</dbReference>
<feature type="chain" id="PRO_5020434557" evidence="3">
    <location>
        <begin position="23"/>
        <end position="574"/>
    </location>
</feature>
<dbReference type="InterPro" id="IPR051012">
    <property type="entry name" value="CellSynth/LPSAsmb/PSIAsmb"/>
</dbReference>
<dbReference type="Pfam" id="PF13371">
    <property type="entry name" value="TPR_9"/>
    <property type="match status" value="1"/>
</dbReference>
<dbReference type="RefSeq" id="WP_136555021.1">
    <property type="nucleotide sequence ID" value="NZ_STGJ01000017.1"/>
</dbReference>
<keyword evidence="5" id="KW-1185">Reference proteome</keyword>
<evidence type="ECO:0000313" key="4">
    <source>
        <dbReference type="EMBL" id="TIC79560.1"/>
    </source>
</evidence>
<keyword evidence="1" id="KW-0677">Repeat</keyword>
<dbReference type="Gene3D" id="1.25.40.10">
    <property type="entry name" value="Tetratricopeptide repeat domain"/>
    <property type="match status" value="2"/>
</dbReference>
<dbReference type="EMBL" id="STGJ01000017">
    <property type="protein sequence ID" value="TIC79560.1"/>
    <property type="molecule type" value="Genomic_DNA"/>
</dbReference>
<proteinExistence type="predicted"/>
<reference evidence="4 5" key="1">
    <citation type="submission" date="2019-04" db="EMBL/GenBank/DDBJ databases">
        <title>Crenobacter sp. nov.</title>
        <authorList>
            <person name="Shi S."/>
        </authorList>
    </citation>
    <scope>NUCLEOTIDE SEQUENCE [LARGE SCALE GENOMIC DNA]</scope>
    <source>
        <strain evidence="4 5">GY 70310</strain>
    </source>
</reference>
<accession>A0A4T0ULQ2</accession>
<evidence type="ECO:0000256" key="3">
    <source>
        <dbReference type="SAM" id="SignalP"/>
    </source>
</evidence>
<dbReference type="InterPro" id="IPR019734">
    <property type="entry name" value="TPR_rpt"/>
</dbReference>
<dbReference type="AlphaFoldDB" id="A0A4T0ULQ2"/>
<feature type="signal peptide" evidence="3">
    <location>
        <begin position="1"/>
        <end position="22"/>
    </location>
</feature>
<evidence type="ECO:0000313" key="5">
    <source>
        <dbReference type="Proteomes" id="UP000308891"/>
    </source>
</evidence>
<dbReference type="SMART" id="SM00028">
    <property type="entry name" value="TPR"/>
    <property type="match status" value="3"/>
</dbReference>
<dbReference type="OrthoDB" id="9766710at2"/>
<protein>
    <submittedName>
        <fullName evidence="4">Tetratricopeptide repeat protein</fullName>
    </submittedName>
</protein>
<dbReference type="SUPFAM" id="SSF48452">
    <property type="entry name" value="TPR-like"/>
    <property type="match status" value="2"/>
</dbReference>
<evidence type="ECO:0000256" key="2">
    <source>
        <dbReference type="ARBA" id="ARBA00022803"/>
    </source>
</evidence>
<keyword evidence="2" id="KW-0802">TPR repeat</keyword>
<gene>
    <name evidence="4" type="ORF">E5K04_13540</name>
</gene>
<sequence length="574" mass="62517">MKTYFSLCVSLSALLLSGCAQLRTPAKPAAPAVAAAPAATEAKLPAHPLTPQIVYGVLASELAAQRGASAVSAATYLELARELNDPRLARRAAEFAMLAGQLTTATQALEKWVELDPASDLAREQLLVAQLRGGKLSDSEALVSRLLADHPERAAAVFVQLARLTSRQSDPKQAYALVQRLATPFPELPEARFAVLSAAAEAGDEQAVAAEFDTLARVAPRWDLPVAWQVDRLRQKGNDAALTFLARELARRPQAGVELQLAYPRLLVNGKRFPEARDAFAAALGRNPGNPDILYALGLLSFQLRDLAAAGPYLEQALAGGHPEADYLRLTLGQLAEANKAPQEARRWYAQVAPGQHYLPAQIRLAALDLKDGDVDAVLARMGALDATAAEQVQLVLYQSQFAREAGRLDLAERYLDTALADQPDSPELLYERALVLEQRGDYKAAERDLRAYLKQKADDAQGLNALGYLLVNRTGRHTEGLRLVEQALRADPDNPMILDSMGWALFKAGRSADALPYLERAYKAMPDPEVAAHLGEVLWTLGRRAEARKLWQAERAKAPDHPVLLETMRRFAP</sequence>
<dbReference type="PROSITE" id="PS51257">
    <property type="entry name" value="PROKAR_LIPOPROTEIN"/>
    <property type="match status" value="1"/>
</dbReference>
<comment type="caution">
    <text evidence="4">The sequence shown here is derived from an EMBL/GenBank/DDBJ whole genome shotgun (WGS) entry which is preliminary data.</text>
</comment>
<evidence type="ECO:0000256" key="1">
    <source>
        <dbReference type="ARBA" id="ARBA00022737"/>
    </source>
</evidence>
<organism evidence="4 5">
    <name type="scientific">Crenobacter intestini</name>
    <dbReference type="NCBI Taxonomy" id="2563443"/>
    <lineage>
        <taxon>Bacteria</taxon>
        <taxon>Pseudomonadati</taxon>
        <taxon>Pseudomonadota</taxon>
        <taxon>Betaproteobacteria</taxon>
        <taxon>Neisseriales</taxon>
        <taxon>Neisseriaceae</taxon>
        <taxon>Crenobacter</taxon>
    </lineage>
</organism>
<dbReference type="Pfam" id="PF13432">
    <property type="entry name" value="TPR_16"/>
    <property type="match status" value="2"/>
</dbReference>
<dbReference type="Proteomes" id="UP000308891">
    <property type="component" value="Unassembled WGS sequence"/>
</dbReference>
<dbReference type="InterPro" id="IPR011990">
    <property type="entry name" value="TPR-like_helical_dom_sf"/>
</dbReference>
<name>A0A4T0ULQ2_9NEIS</name>
<keyword evidence="3" id="KW-0732">Signal</keyword>